<comment type="caution">
    <text evidence="1">The sequence shown here is derived from an EMBL/GenBank/DDBJ whole genome shotgun (WGS) entry which is preliminary data.</text>
</comment>
<keyword evidence="2" id="KW-1185">Reference proteome</keyword>
<dbReference type="AlphaFoldDB" id="A0A7X9P475"/>
<dbReference type="RefSeq" id="WP_169656848.1">
    <property type="nucleotide sequence ID" value="NZ_JABANE010000025.1"/>
</dbReference>
<evidence type="ECO:0000313" key="1">
    <source>
        <dbReference type="EMBL" id="NME68547.1"/>
    </source>
</evidence>
<reference evidence="1 2" key="1">
    <citation type="submission" date="2020-04" db="EMBL/GenBank/DDBJ databases">
        <title>Flammeovirga sp. SR4, a novel species isolated from seawater.</title>
        <authorList>
            <person name="Wang X."/>
        </authorList>
    </citation>
    <scope>NUCLEOTIDE SEQUENCE [LARGE SCALE GENOMIC DNA]</scope>
    <source>
        <strain evidence="1 2">ATCC 23126</strain>
    </source>
</reference>
<evidence type="ECO:0000313" key="2">
    <source>
        <dbReference type="Proteomes" id="UP000576082"/>
    </source>
</evidence>
<name>A0A7X9P475_9BACT</name>
<protein>
    <submittedName>
        <fullName evidence="1">Uncharacterized protein</fullName>
    </submittedName>
</protein>
<proteinExistence type="predicted"/>
<accession>A0A7X9P475</accession>
<sequence length="165" mass="19909">MLKHLYFICPTDHLESVIESTFREENYYFTSLGNSITFDQTKMEEINDFIESKNIKEVTFVLSDTNTFFKEALNNQFFNEGNHMNNFYHEISNQKKLTSVIWQKSDLQLPVLSLFLDRKMKELQAYINYWFEDKVKVNAKIYSRKKNVFNEIHSELYSLRYYSQN</sequence>
<dbReference type="EMBL" id="JABANE010000025">
    <property type="protein sequence ID" value="NME68547.1"/>
    <property type="molecule type" value="Genomic_DNA"/>
</dbReference>
<dbReference type="Proteomes" id="UP000576082">
    <property type="component" value="Unassembled WGS sequence"/>
</dbReference>
<organism evidence="1 2">
    <name type="scientific">Flammeovirga aprica JL-4</name>
    <dbReference type="NCBI Taxonomy" id="694437"/>
    <lineage>
        <taxon>Bacteria</taxon>
        <taxon>Pseudomonadati</taxon>
        <taxon>Bacteroidota</taxon>
        <taxon>Cytophagia</taxon>
        <taxon>Cytophagales</taxon>
        <taxon>Flammeovirgaceae</taxon>
        <taxon>Flammeovirga</taxon>
    </lineage>
</organism>
<gene>
    <name evidence="1" type="ORF">HHU12_11305</name>
</gene>